<dbReference type="Proteomes" id="UP001595997">
    <property type="component" value="Unassembled WGS sequence"/>
</dbReference>
<comment type="caution">
    <text evidence="1">The sequence shown here is derived from an EMBL/GenBank/DDBJ whole genome shotgun (WGS) entry which is preliminary data.</text>
</comment>
<evidence type="ECO:0000313" key="2">
    <source>
        <dbReference type="Proteomes" id="UP001595997"/>
    </source>
</evidence>
<accession>A0ABV9A976</accession>
<reference evidence="2" key="1">
    <citation type="journal article" date="2019" name="Int. J. Syst. Evol. Microbiol.">
        <title>The Global Catalogue of Microorganisms (GCM) 10K type strain sequencing project: providing services to taxonomists for standard genome sequencing and annotation.</title>
        <authorList>
            <consortium name="The Broad Institute Genomics Platform"/>
            <consortium name="The Broad Institute Genome Sequencing Center for Infectious Disease"/>
            <person name="Wu L."/>
            <person name="Ma J."/>
        </authorList>
    </citation>
    <scope>NUCLEOTIDE SEQUENCE [LARGE SCALE GENOMIC DNA]</scope>
    <source>
        <strain evidence="2">CGMCC 4.7357</strain>
    </source>
</reference>
<evidence type="ECO:0000313" key="1">
    <source>
        <dbReference type="EMBL" id="MFC4495486.1"/>
    </source>
</evidence>
<keyword evidence="2" id="KW-1185">Reference proteome</keyword>
<organism evidence="1 2">
    <name type="scientific">Streptomyces ovatisporus</name>
    <dbReference type="NCBI Taxonomy" id="1128682"/>
    <lineage>
        <taxon>Bacteria</taxon>
        <taxon>Bacillati</taxon>
        <taxon>Actinomycetota</taxon>
        <taxon>Actinomycetes</taxon>
        <taxon>Kitasatosporales</taxon>
        <taxon>Streptomycetaceae</taxon>
        <taxon>Streptomyces</taxon>
    </lineage>
</organism>
<dbReference type="EMBL" id="JBHSFH010000007">
    <property type="protein sequence ID" value="MFC4495486.1"/>
    <property type="molecule type" value="Genomic_DNA"/>
</dbReference>
<dbReference type="RefSeq" id="WP_386448371.1">
    <property type="nucleotide sequence ID" value="NZ_JBHSFH010000007.1"/>
</dbReference>
<protein>
    <recommendedName>
        <fullName evidence="3">Secreted protein</fullName>
    </recommendedName>
</protein>
<sequence length="186" mass="20641">MSNLIAGLAVVISIAALVYTRLQVVYSRQQLALGERVRKEATEPYVVPDIQPRAGSGLLVFTVENTGPTIARDVELDVSPPLQGGERTDWDEKLAQVVGRKIPHLPPRRRLEWYFAFGPRLFDNPELPRQYTVTVRATGPGGPVEPLTYVIDLDVMQTLALDRETVVAKLDTIADNTKALRKLPSK</sequence>
<proteinExistence type="predicted"/>
<evidence type="ECO:0008006" key="3">
    <source>
        <dbReference type="Google" id="ProtNLM"/>
    </source>
</evidence>
<name>A0ABV9A976_9ACTN</name>
<gene>
    <name evidence="1" type="ORF">ACFPA8_15245</name>
</gene>